<comment type="caution">
    <text evidence="2">The sequence shown here is derived from an EMBL/GenBank/DDBJ whole genome shotgun (WGS) entry which is preliminary data.</text>
</comment>
<feature type="region of interest" description="Disordered" evidence="1">
    <location>
        <begin position="1"/>
        <end position="70"/>
    </location>
</feature>
<accession>A0AAW0Z863</accession>
<gene>
    <name evidence="2" type="ORF">QLX08_011509</name>
</gene>
<dbReference type="EMBL" id="JAWNGG020000406">
    <property type="protein sequence ID" value="KAK9293602.1"/>
    <property type="molecule type" value="Genomic_DNA"/>
</dbReference>
<keyword evidence="3" id="KW-1185">Reference proteome</keyword>
<sequence length="112" mass="12324">MATTPTKTQSFRPRESATGSSTNCQSRGQSQRQQFVNVSPRDKRKDSPFGDEGAGSYRGTNDQMAIDLSNVRRRRSGATCRCSNGIAVKRHLTCSATLGEAQRGRESRESPR</sequence>
<evidence type="ECO:0000313" key="2">
    <source>
        <dbReference type="EMBL" id="KAK9293602.1"/>
    </source>
</evidence>
<protein>
    <submittedName>
        <fullName evidence="2">Uncharacterized protein</fullName>
    </submittedName>
</protein>
<evidence type="ECO:0000313" key="3">
    <source>
        <dbReference type="Proteomes" id="UP001432146"/>
    </source>
</evidence>
<feature type="compositionally biased region" description="Polar residues" evidence="1">
    <location>
        <begin position="1"/>
        <end position="37"/>
    </location>
</feature>
<proteinExistence type="predicted"/>
<reference evidence="2 3" key="1">
    <citation type="submission" date="2024-05" db="EMBL/GenBank/DDBJ databases">
        <title>The nuclear and mitochondrial genome assemblies of Tetragonisca angustula (Apidae: Meliponini), a tiny yet remarkable pollinator in the Neotropics.</title>
        <authorList>
            <person name="Ferrari R."/>
            <person name="Ricardo P.C."/>
            <person name="Dias F.C."/>
            <person name="Araujo N.S."/>
            <person name="Soares D.O."/>
            <person name="Zhou Q.-S."/>
            <person name="Zhu C.-D."/>
            <person name="Coutinho L."/>
            <person name="Airas M.C."/>
            <person name="Batista T.M."/>
        </authorList>
    </citation>
    <scope>NUCLEOTIDE SEQUENCE [LARGE SCALE GENOMIC DNA]</scope>
    <source>
        <strain evidence="2">ASF017062</strain>
        <tissue evidence="2">Abdomen</tissue>
    </source>
</reference>
<dbReference type="AlphaFoldDB" id="A0AAW0Z863"/>
<organism evidence="2 3">
    <name type="scientific">Tetragonisca angustula</name>
    <dbReference type="NCBI Taxonomy" id="166442"/>
    <lineage>
        <taxon>Eukaryota</taxon>
        <taxon>Metazoa</taxon>
        <taxon>Ecdysozoa</taxon>
        <taxon>Arthropoda</taxon>
        <taxon>Hexapoda</taxon>
        <taxon>Insecta</taxon>
        <taxon>Pterygota</taxon>
        <taxon>Neoptera</taxon>
        <taxon>Endopterygota</taxon>
        <taxon>Hymenoptera</taxon>
        <taxon>Apocrita</taxon>
        <taxon>Aculeata</taxon>
        <taxon>Apoidea</taxon>
        <taxon>Anthophila</taxon>
        <taxon>Apidae</taxon>
        <taxon>Tetragonisca</taxon>
    </lineage>
</organism>
<dbReference type="Proteomes" id="UP001432146">
    <property type="component" value="Unassembled WGS sequence"/>
</dbReference>
<name>A0AAW0Z863_9HYME</name>
<evidence type="ECO:0000256" key="1">
    <source>
        <dbReference type="SAM" id="MobiDB-lite"/>
    </source>
</evidence>